<comment type="subcellular location">
    <subcellularLocation>
        <location evidence="1">Membrane</location>
        <topology evidence="1">Multi-pass membrane protein</topology>
    </subcellularLocation>
</comment>
<dbReference type="GO" id="GO:0140359">
    <property type="term" value="F:ABC-type transporter activity"/>
    <property type="evidence" value="ECO:0007669"/>
    <property type="project" value="InterPro"/>
</dbReference>
<sequence>MILGLLFGITYVGAEYSSYQGLNSGMGMIFMAASYITFITMSGVLPIAHQERVVFYRERAGQTYSAFWYFMGATLVEIPYCFLSTLIFLIIFYPMVGFTGVGNFFTFWFCLSLLVLMEAYVGQLLVFVLPSLDVASVFALLINTIQILFTGMNPPAASLPRGYVWLYHAVPNKYTFASLTAIVFAACDGDGNGTGCQVMKGTPPTIADGTTVEQYMDSLFWIKHSEIWSNCGYVVAWIVFLRLLTLLALRFVNHTKR</sequence>
<evidence type="ECO:0000259" key="7">
    <source>
        <dbReference type="Pfam" id="PF01061"/>
    </source>
</evidence>
<feature type="transmembrane region" description="Helical" evidence="6">
    <location>
        <begin position="66"/>
        <end position="92"/>
    </location>
</feature>
<dbReference type="PANTHER" id="PTHR19241">
    <property type="entry name" value="ATP-BINDING CASSETTE TRANSPORTER"/>
    <property type="match status" value="1"/>
</dbReference>
<evidence type="ECO:0008006" key="11">
    <source>
        <dbReference type="Google" id="ProtNLM"/>
    </source>
</evidence>
<evidence type="ECO:0000313" key="9">
    <source>
        <dbReference type="EMBL" id="KAG7389175.1"/>
    </source>
</evidence>
<dbReference type="Pfam" id="PF06422">
    <property type="entry name" value="PDR_CDR"/>
    <property type="match status" value="1"/>
</dbReference>
<dbReference type="Pfam" id="PF01061">
    <property type="entry name" value="ABC2_membrane"/>
    <property type="match status" value="1"/>
</dbReference>
<evidence type="ECO:0000256" key="3">
    <source>
        <dbReference type="ARBA" id="ARBA00022692"/>
    </source>
</evidence>
<feature type="transmembrane region" description="Helical" evidence="6">
    <location>
        <begin position="98"/>
        <end position="117"/>
    </location>
</feature>
<keyword evidence="3 6" id="KW-0812">Transmembrane</keyword>
<dbReference type="GO" id="GO:0016020">
    <property type="term" value="C:membrane"/>
    <property type="evidence" value="ECO:0007669"/>
    <property type="project" value="UniProtKB-SubCell"/>
</dbReference>
<evidence type="ECO:0000256" key="6">
    <source>
        <dbReference type="SAM" id="Phobius"/>
    </source>
</evidence>
<evidence type="ECO:0000256" key="1">
    <source>
        <dbReference type="ARBA" id="ARBA00004141"/>
    </source>
</evidence>
<feature type="transmembrane region" description="Helical" evidence="6">
    <location>
        <begin position="24"/>
        <end position="45"/>
    </location>
</feature>
<evidence type="ECO:0000256" key="2">
    <source>
        <dbReference type="ARBA" id="ARBA00022448"/>
    </source>
</evidence>
<evidence type="ECO:0000313" key="10">
    <source>
        <dbReference type="Proteomes" id="UP000694044"/>
    </source>
</evidence>
<keyword evidence="4 6" id="KW-1133">Transmembrane helix</keyword>
<dbReference type="GO" id="GO:0005524">
    <property type="term" value="F:ATP binding"/>
    <property type="evidence" value="ECO:0007669"/>
    <property type="project" value="InterPro"/>
</dbReference>
<accession>A0A8T1W738</accession>
<evidence type="ECO:0000259" key="8">
    <source>
        <dbReference type="Pfam" id="PF06422"/>
    </source>
</evidence>
<evidence type="ECO:0000256" key="5">
    <source>
        <dbReference type="ARBA" id="ARBA00023136"/>
    </source>
</evidence>
<feature type="domain" description="ABC-2 type transporter transmembrane" evidence="7">
    <location>
        <begin position="2"/>
        <end position="184"/>
    </location>
</feature>
<dbReference type="EMBL" id="JAGDFM010000048">
    <property type="protein sequence ID" value="KAG7389175.1"/>
    <property type="molecule type" value="Genomic_DNA"/>
</dbReference>
<keyword evidence="2" id="KW-0813">Transport</keyword>
<proteinExistence type="predicted"/>
<gene>
    <name evidence="9" type="ORF">PHYPSEUDO_010977</name>
</gene>
<protein>
    <recommendedName>
        <fullName evidence="11">ABC-2 type transporter domain-containing protein</fullName>
    </recommendedName>
</protein>
<organism evidence="9 10">
    <name type="scientific">Phytophthora pseudosyringae</name>
    <dbReference type="NCBI Taxonomy" id="221518"/>
    <lineage>
        <taxon>Eukaryota</taxon>
        <taxon>Sar</taxon>
        <taxon>Stramenopiles</taxon>
        <taxon>Oomycota</taxon>
        <taxon>Peronosporomycetes</taxon>
        <taxon>Peronosporales</taxon>
        <taxon>Peronosporaceae</taxon>
        <taxon>Phytophthora</taxon>
    </lineage>
</organism>
<dbReference type="Proteomes" id="UP000694044">
    <property type="component" value="Unassembled WGS sequence"/>
</dbReference>
<dbReference type="InterPro" id="IPR013525">
    <property type="entry name" value="ABC2_TM"/>
</dbReference>
<name>A0A8T1W738_9STRA</name>
<dbReference type="AlphaFoldDB" id="A0A8T1W738"/>
<dbReference type="OrthoDB" id="66620at2759"/>
<reference evidence="9" key="1">
    <citation type="submission" date="2021-02" db="EMBL/GenBank/DDBJ databases">
        <authorList>
            <person name="Palmer J.M."/>
        </authorList>
    </citation>
    <scope>NUCLEOTIDE SEQUENCE</scope>
    <source>
        <strain evidence="9">SCRP734</strain>
    </source>
</reference>
<feature type="transmembrane region" description="Helical" evidence="6">
    <location>
        <begin position="227"/>
        <end position="249"/>
    </location>
</feature>
<dbReference type="InterPro" id="IPR010929">
    <property type="entry name" value="PDR_CDR_ABC"/>
</dbReference>
<keyword evidence="10" id="KW-1185">Reference proteome</keyword>
<keyword evidence="5 6" id="KW-0472">Membrane</keyword>
<evidence type="ECO:0000256" key="4">
    <source>
        <dbReference type="ARBA" id="ARBA00022989"/>
    </source>
</evidence>
<feature type="transmembrane region" description="Helical" evidence="6">
    <location>
        <begin position="124"/>
        <end position="149"/>
    </location>
</feature>
<feature type="domain" description="CDR ABC transporter" evidence="8">
    <location>
        <begin position="213"/>
        <end position="256"/>
    </location>
</feature>
<comment type="caution">
    <text evidence="9">The sequence shown here is derived from an EMBL/GenBank/DDBJ whole genome shotgun (WGS) entry which is preliminary data.</text>
</comment>